<dbReference type="InterPro" id="IPR035126">
    <property type="entry name" value="SCVP"/>
</dbReference>
<name>A0A2G9UBL4_TELCI</name>
<sequence length="92" mass="10059">MLHVACQTESHLHTACLKMCGDMKMHAYDSGLIHNHDLTREETINIGGKFAVIFTILDVDCDQSKDFASAAKQMSTLIDHAIVNCGGKPTVL</sequence>
<reference evidence="1 2" key="1">
    <citation type="submission" date="2015-09" db="EMBL/GenBank/DDBJ databases">
        <title>Draft genome of the parasitic nematode Teladorsagia circumcincta isolate WARC Sus (inbred).</title>
        <authorList>
            <person name="Mitreva M."/>
        </authorList>
    </citation>
    <scope>NUCLEOTIDE SEQUENCE [LARGE SCALE GENOMIC DNA]</scope>
    <source>
        <strain evidence="1 2">S</strain>
    </source>
</reference>
<organism evidence="1 2">
    <name type="scientific">Teladorsagia circumcincta</name>
    <name type="common">Brown stomach worm</name>
    <name type="synonym">Ostertagia circumcincta</name>
    <dbReference type="NCBI Taxonomy" id="45464"/>
    <lineage>
        <taxon>Eukaryota</taxon>
        <taxon>Metazoa</taxon>
        <taxon>Ecdysozoa</taxon>
        <taxon>Nematoda</taxon>
        <taxon>Chromadorea</taxon>
        <taxon>Rhabditida</taxon>
        <taxon>Rhabditina</taxon>
        <taxon>Rhabditomorpha</taxon>
        <taxon>Strongyloidea</taxon>
        <taxon>Trichostrongylidae</taxon>
        <taxon>Teladorsagia</taxon>
    </lineage>
</organism>
<evidence type="ECO:0000313" key="2">
    <source>
        <dbReference type="Proteomes" id="UP000230423"/>
    </source>
</evidence>
<keyword evidence="2" id="KW-1185">Reference proteome</keyword>
<dbReference type="EMBL" id="KZ347492">
    <property type="protein sequence ID" value="PIO67618.1"/>
    <property type="molecule type" value="Genomic_DNA"/>
</dbReference>
<evidence type="ECO:0000313" key="1">
    <source>
        <dbReference type="EMBL" id="PIO67618.1"/>
    </source>
</evidence>
<proteinExistence type="predicted"/>
<protein>
    <submittedName>
        <fullName evidence="1">Uncharacterized protein</fullName>
    </submittedName>
</protein>
<dbReference type="AlphaFoldDB" id="A0A2G9UBL4"/>
<accession>A0A2G9UBL4</accession>
<gene>
    <name evidence="1" type="ORF">TELCIR_10622</name>
</gene>
<dbReference type="Proteomes" id="UP000230423">
    <property type="component" value="Unassembled WGS sequence"/>
</dbReference>
<dbReference type="Pfam" id="PF17619">
    <property type="entry name" value="SCVP"/>
    <property type="match status" value="1"/>
</dbReference>